<organism evidence="1 2">
    <name type="scientific">Streptomyces clavuligerus</name>
    <dbReference type="NCBI Taxonomy" id="1901"/>
    <lineage>
        <taxon>Bacteria</taxon>
        <taxon>Bacillati</taxon>
        <taxon>Actinomycetota</taxon>
        <taxon>Actinomycetes</taxon>
        <taxon>Kitasatosporales</taxon>
        <taxon>Streptomycetaceae</taxon>
        <taxon>Streptomyces</taxon>
    </lineage>
</organism>
<dbReference type="EMBL" id="CM000913">
    <property type="protein sequence ID" value="EFG08144.1"/>
    <property type="molecule type" value="Genomic_DNA"/>
</dbReference>
<protein>
    <submittedName>
        <fullName evidence="1">Uncharacterized protein</fullName>
    </submittedName>
</protein>
<dbReference type="Proteomes" id="UP000002357">
    <property type="component" value="Chromosome"/>
</dbReference>
<evidence type="ECO:0000313" key="1">
    <source>
        <dbReference type="EMBL" id="EFG08144.1"/>
    </source>
</evidence>
<dbReference type="AlphaFoldDB" id="E2PXQ4"/>
<accession>E2PXQ4</accession>
<keyword evidence="2" id="KW-1185">Reference proteome</keyword>
<name>E2PXQ4_STRCL</name>
<proteinExistence type="predicted"/>
<gene>
    <name evidence="1" type="ORF">SCLAV_3073</name>
</gene>
<sequence length="142" mass="15797">MTVQQSIGGYGSGGEILQSAAGEHFQHSLHFEQSTLRTVDPIELNPFPKLTHEGGGSCEPGHDLGHGVTAVRKSTLHGIPLQRDGEVFQRSHCHNVRRVEGRHHRRLLPRYLQRLEKCLIGPTHRDRHSLGCPPSHALVCDK</sequence>
<evidence type="ECO:0000313" key="2">
    <source>
        <dbReference type="Proteomes" id="UP000002357"/>
    </source>
</evidence>
<reference evidence="1 2" key="1">
    <citation type="journal article" date="2010" name="Genome Biol. Evol.">
        <title>The sequence of a 1.8-mb bacterial linear plasmid reveals a rich evolutionary reservoir of secondary metabolic pathways.</title>
        <authorList>
            <person name="Medema M.H."/>
            <person name="Trefzer A."/>
            <person name="Kovalchuk A."/>
            <person name="van den Berg M."/>
            <person name="Mueller U."/>
            <person name="Heijne W."/>
            <person name="Wu L."/>
            <person name="Alam M.T."/>
            <person name="Ronning C.M."/>
            <person name="Nierman W.C."/>
            <person name="Bovenberg R.A.L."/>
            <person name="Breitling R."/>
            <person name="Takano E."/>
        </authorList>
    </citation>
    <scope>NUCLEOTIDE SEQUENCE [LARGE SCALE GENOMIC DNA]</scope>
    <source>
        <strain evidence="2">ATCC 27064 / DSM 738 / JCM 4710 / NBRC 13307 / NCIMB 12785 / NRRL 3585 / VKM Ac-602</strain>
    </source>
</reference>